<keyword evidence="2" id="KW-1185">Reference proteome</keyword>
<name>A0ACA9SN78_9GLOM</name>
<sequence length="153" mass="17484">PIMMKNRPGYFMRSTKNKLEYFADKTKKKSGVLSETPSVAVGQKQFFARDQKIKKKFKTHPINNDSSDQGTYNVWQKYNDFIRRLYLEKPLKRPTGKQVTLKYLSKLAIVFFGALFTTLTFYFLIDPNGLYNSGLNGLLQAASKLIVGRGNVG</sequence>
<proteinExistence type="predicted"/>
<feature type="non-terminal residue" evidence="1">
    <location>
        <position position="1"/>
    </location>
</feature>
<organism evidence="1 2">
    <name type="scientific">Racocetra persica</name>
    <dbReference type="NCBI Taxonomy" id="160502"/>
    <lineage>
        <taxon>Eukaryota</taxon>
        <taxon>Fungi</taxon>
        <taxon>Fungi incertae sedis</taxon>
        <taxon>Mucoromycota</taxon>
        <taxon>Glomeromycotina</taxon>
        <taxon>Glomeromycetes</taxon>
        <taxon>Diversisporales</taxon>
        <taxon>Gigasporaceae</taxon>
        <taxon>Racocetra</taxon>
    </lineage>
</organism>
<evidence type="ECO:0000313" key="2">
    <source>
        <dbReference type="Proteomes" id="UP000789920"/>
    </source>
</evidence>
<dbReference type="Proteomes" id="UP000789920">
    <property type="component" value="Unassembled WGS sequence"/>
</dbReference>
<comment type="caution">
    <text evidence="1">The sequence shown here is derived from an EMBL/GenBank/DDBJ whole genome shotgun (WGS) entry which is preliminary data.</text>
</comment>
<dbReference type="EMBL" id="CAJVQC010136520">
    <property type="protein sequence ID" value="CAG8842997.1"/>
    <property type="molecule type" value="Genomic_DNA"/>
</dbReference>
<accession>A0ACA9SN78</accession>
<gene>
    <name evidence="1" type="ORF">RPERSI_LOCUS32567</name>
</gene>
<protein>
    <submittedName>
        <fullName evidence="1">32911_t:CDS:1</fullName>
    </submittedName>
</protein>
<reference evidence="1" key="1">
    <citation type="submission" date="2021-06" db="EMBL/GenBank/DDBJ databases">
        <authorList>
            <person name="Kallberg Y."/>
            <person name="Tangrot J."/>
            <person name="Rosling A."/>
        </authorList>
    </citation>
    <scope>NUCLEOTIDE SEQUENCE</scope>
    <source>
        <strain evidence="1">MA461A</strain>
    </source>
</reference>
<evidence type="ECO:0000313" key="1">
    <source>
        <dbReference type="EMBL" id="CAG8842997.1"/>
    </source>
</evidence>